<dbReference type="PROSITE" id="PS01358">
    <property type="entry name" value="ZF_RANBP2_1"/>
    <property type="match status" value="1"/>
</dbReference>
<dbReference type="Gene3D" id="3.40.50.300">
    <property type="entry name" value="P-loop containing nucleotide triphosphate hydrolases"/>
    <property type="match status" value="1"/>
</dbReference>
<dbReference type="CDD" id="cd18008">
    <property type="entry name" value="DEXDc_SHPRH-like"/>
    <property type="match status" value="1"/>
</dbReference>
<feature type="compositionally biased region" description="Acidic residues" evidence="7">
    <location>
        <begin position="185"/>
        <end position="201"/>
    </location>
</feature>
<dbReference type="SMART" id="SM00487">
    <property type="entry name" value="DEXDc"/>
    <property type="match status" value="1"/>
</dbReference>
<dbReference type="GO" id="GO:0005737">
    <property type="term" value="C:cytoplasm"/>
    <property type="evidence" value="ECO:0007669"/>
    <property type="project" value="TreeGrafter"/>
</dbReference>
<keyword evidence="2" id="KW-0547">Nucleotide-binding</keyword>
<proteinExistence type="predicted"/>
<evidence type="ECO:0008006" key="12">
    <source>
        <dbReference type="Google" id="ProtNLM"/>
    </source>
</evidence>
<keyword evidence="10" id="KW-0496">Mitochondrion</keyword>
<evidence type="ECO:0000313" key="10">
    <source>
        <dbReference type="EMBL" id="SPR00569.1"/>
    </source>
</evidence>
<dbReference type="PANTHER" id="PTHR45626:SF16">
    <property type="entry name" value="ATP-DEPENDENT HELICASE ULS1"/>
    <property type="match status" value="1"/>
</dbReference>
<evidence type="ECO:0000256" key="6">
    <source>
        <dbReference type="ARBA" id="ARBA00022840"/>
    </source>
</evidence>
<keyword evidence="5" id="KW-0862">Zinc</keyword>
<dbReference type="SUPFAM" id="SSF52540">
    <property type="entry name" value="P-loop containing nucleoside triphosphate hydrolases"/>
    <property type="match status" value="2"/>
</dbReference>
<dbReference type="SUPFAM" id="SSF90209">
    <property type="entry name" value="Ran binding protein zinc finger-like"/>
    <property type="match status" value="1"/>
</dbReference>
<evidence type="ECO:0000259" key="9">
    <source>
        <dbReference type="PROSITE" id="PS51194"/>
    </source>
</evidence>
<dbReference type="GO" id="GO:0008094">
    <property type="term" value="F:ATP-dependent activity, acting on DNA"/>
    <property type="evidence" value="ECO:0007669"/>
    <property type="project" value="TreeGrafter"/>
</dbReference>
<dbReference type="InterPro" id="IPR036443">
    <property type="entry name" value="Znf_RanBP2_sf"/>
</dbReference>
<dbReference type="InterPro" id="IPR049730">
    <property type="entry name" value="SNF2/RAD54-like_C"/>
</dbReference>
<dbReference type="PANTHER" id="PTHR45626">
    <property type="entry name" value="TRANSCRIPTION TERMINATION FACTOR 2-RELATED"/>
    <property type="match status" value="1"/>
</dbReference>
<dbReference type="PROSITE" id="PS51192">
    <property type="entry name" value="HELICASE_ATP_BIND_1"/>
    <property type="match status" value="1"/>
</dbReference>
<dbReference type="InterPro" id="IPR027417">
    <property type="entry name" value="P-loop_NTPase"/>
</dbReference>
<evidence type="ECO:0000256" key="2">
    <source>
        <dbReference type="ARBA" id="ARBA00022741"/>
    </source>
</evidence>
<dbReference type="AlphaFoldDB" id="A0A3P3YKC2"/>
<feature type="domain" description="Helicase ATP-binding" evidence="8">
    <location>
        <begin position="256"/>
        <end position="426"/>
    </location>
</feature>
<name>A0A3P3YKC2_PLABS</name>
<dbReference type="GO" id="GO:0005524">
    <property type="term" value="F:ATP binding"/>
    <property type="evidence" value="ECO:0007669"/>
    <property type="project" value="UniProtKB-KW"/>
</dbReference>
<dbReference type="CDD" id="cd18793">
    <property type="entry name" value="SF2_C_SNF"/>
    <property type="match status" value="1"/>
</dbReference>
<keyword evidence="1" id="KW-0479">Metal-binding</keyword>
<reference evidence="10 11" key="1">
    <citation type="submission" date="2018-03" db="EMBL/GenBank/DDBJ databases">
        <authorList>
            <person name="Fogelqvist J."/>
        </authorList>
    </citation>
    <scope>NUCLEOTIDE SEQUENCE [LARGE SCALE GENOMIC DNA]</scope>
</reference>
<dbReference type="PROSITE" id="PS51194">
    <property type="entry name" value="HELICASE_CTER"/>
    <property type="match status" value="1"/>
</dbReference>
<dbReference type="SUPFAM" id="SSF57850">
    <property type="entry name" value="RING/U-box"/>
    <property type="match status" value="1"/>
</dbReference>
<dbReference type="GO" id="GO:0005634">
    <property type="term" value="C:nucleus"/>
    <property type="evidence" value="ECO:0007669"/>
    <property type="project" value="TreeGrafter"/>
</dbReference>
<dbReference type="Gene3D" id="3.40.50.10810">
    <property type="entry name" value="Tandem AAA-ATPase domain"/>
    <property type="match status" value="1"/>
</dbReference>
<organism evidence="10 11">
    <name type="scientific">Plasmodiophora brassicae</name>
    <name type="common">Clubroot disease agent</name>
    <dbReference type="NCBI Taxonomy" id="37360"/>
    <lineage>
        <taxon>Eukaryota</taxon>
        <taxon>Sar</taxon>
        <taxon>Rhizaria</taxon>
        <taxon>Endomyxa</taxon>
        <taxon>Phytomyxea</taxon>
        <taxon>Plasmodiophorida</taxon>
        <taxon>Plasmodiophoridae</taxon>
        <taxon>Plasmodiophora</taxon>
    </lineage>
</organism>
<feature type="compositionally biased region" description="Polar residues" evidence="7">
    <location>
        <begin position="1"/>
        <end position="13"/>
    </location>
</feature>
<keyword evidence="4" id="KW-0378">Hydrolase</keyword>
<dbReference type="InterPro" id="IPR000330">
    <property type="entry name" value="SNF2_N"/>
</dbReference>
<dbReference type="Pfam" id="PF00271">
    <property type="entry name" value="Helicase_C"/>
    <property type="match status" value="1"/>
</dbReference>
<keyword evidence="3" id="KW-0863">Zinc-finger</keyword>
<dbReference type="Pfam" id="PF00176">
    <property type="entry name" value="SNF2-rel_dom"/>
    <property type="match status" value="1"/>
</dbReference>
<evidence type="ECO:0000256" key="1">
    <source>
        <dbReference type="ARBA" id="ARBA00022723"/>
    </source>
</evidence>
<dbReference type="InterPro" id="IPR050628">
    <property type="entry name" value="SNF2_RAD54_helicase_TF"/>
</dbReference>
<geneLocation type="mitochondrion" evidence="10"/>
<gene>
    <name evidence="10" type="ORF">PLBR_LOCUS7784</name>
</gene>
<dbReference type="InterPro" id="IPR013083">
    <property type="entry name" value="Znf_RING/FYVE/PHD"/>
</dbReference>
<dbReference type="InterPro" id="IPR014001">
    <property type="entry name" value="Helicase_ATP-bd"/>
</dbReference>
<accession>A0A3P3YKC2</accession>
<dbReference type="Proteomes" id="UP000290189">
    <property type="component" value="Unassembled WGS sequence"/>
</dbReference>
<dbReference type="InterPro" id="IPR001876">
    <property type="entry name" value="Znf_RanBP2"/>
</dbReference>
<keyword evidence="6" id="KW-0067">ATP-binding</keyword>
<feature type="domain" description="Helicase C-terminal" evidence="9">
    <location>
        <begin position="671"/>
        <end position="826"/>
    </location>
</feature>
<dbReference type="SMART" id="SM00490">
    <property type="entry name" value="HELICc"/>
    <property type="match status" value="1"/>
</dbReference>
<dbReference type="GO" id="GO:0000724">
    <property type="term" value="P:double-strand break repair via homologous recombination"/>
    <property type="evidence" value="ECO:0007669"/>
    <property type="project" value="TreeGrafter"/>
</dbReference>
<evidence type="ECO:0000313" key="11">
    <source>
        <dbReference type="Proteomes" id="UP000290189"/>
    </source>
</evidence>
<dbReference type="EMBL" id="OVEO01000014">
    <property type="protein sequence ID" value="SPR00569.1"/>
    <property type="molecule type" value="Genomic_DNA"/>
</dbReference>
<dbReference type="InterPro" id="IPR001650">
    <property type="entry name" value="Helicase_C-like"/>
</dbReference>
<protein>
    <recommendedName>
        <fullName evidence="12">RanBP-type and C3HC4-type zinc finger-containing protein 1</fullName>
    </recommendedName>
</protein>
<dbReference type="Gene3D" id="3.30.40.10">
    <property type="entry name" value="Zinc/RING finger domain, C3HC4 (zinc finger)"/>
    <property type="match status" value="1"/>
</dbReference>
<evidence type="ECO:0000256" key="5">
    <source>
        <dbReference type="ARBA" id="ARBA00022833"/>
    </source>
</evidence>
<dbReference type="SMART" id="SM00547">
    <property type="entry name" value="ZnF_RBZ"/>
    <property type="match status" value="1"/>
</dbReference>
<evidence type="ECO:0000256" key="3">
    <source>
        <dbReference type="ARBA" id="ARBA00022771"/>
    </source>
</evidence>
<evidence type="ECO:0000259" key="8">
    <source>
        <dbReference type="PROSITE" id="PS51192"/>
    </source>
</evidence>
<evidence type="ECO:0000256" key="7">
    <source>
        <dbReference type="SAM" id="MobiDB-lite"/>
    </source>
</evidence>
<dbReference type="GO" id="GO:0016787">
    <property type="term" value="F:hydrolase activity"/>
    <property type="evidence" value="ECO:0007669"/>
    <property type="project" value="UniProtKB-KW"/>
</dbReference>
<evidence type="ECO:0000256" key="4">
    <source>
        <dbReference type="ARBA" id="ARBA00022801"/>
    </source>
</evidence>
<feature type="region of interest" description="Disordered" evidence="7">
    <location>
        <begin position="163"/>
        <end position="201"/>
    </location>
</feature>
<sequence length="847" mass="95442">MTPDVTLTISRRPSTGDVCPTSDRQNPLSFSGDDCDPDTFFAKERDHHLYAPRVPALDFAVVLIATPALFPAGHFPRRCPHIVAGELRPDHWRRSAWELAGCAVDRMAPWTCNLCTYENEDGSTSCEICLADRVVEADEEANGQTDCNSFLYGKAPERRPVRLDLTRIPKRARHDDSDESSNSSENDDDDDDDAEAMEDDAGDGNDDVIFCRIEEVHHAFTAYENTVELKPARQPLGLLFQLYPHQKLGLDFLEKSEKFPKYRGSILADDMGLGKTVQSIALICSRPATQEELETYVRATLVVCPVSLADQWKSELDRVAPRLRTVIFHGPKRDGILNRAVGMYDVVITTYNIVALDARTPDKSVLMTTKWLRVILDEAHLIKNGSSKWSRACCELNAKYRLCLTGTPVQNSMQDLGSLLKFLRIRPYNRRGVFSKIEKRLRAMQKKGNDTGAAKAWAPIGLLLRSLMLRRRKHEVLHELPPRTVTTVVEEFSLEELEVYKAVEEQSVLKFNKYLRDGTVIRNSANILVMIMRLRQCCDHPSLLPTEKGDDRVPDSERQREVKLSQPILRRLGEIEEGQFGVQECGICLDVATPPVVASCCGKISCADCFRQSLEATHCCAYCRASQEDVLIATLHSAAEALGRLAELEAGLPADVQKMLRDVAVILESTKINKLISILEATRKTDPKEKTIVFSQFTSFLDLIEPKLAERGFTFVRYDGTLNRQEKGLVISEFHKDDSVTVLLASLKCASLGLNLTCARRVVLLDIWWNPAVEEQAFDRCHRLGQTREVIITRITIANTIEQRIIELQESKRMIARAALSEGEFKLPPAMRLSVEDFKLLFRSSFF</sequence>
<dbReference type="GO" id="GO:0008270">
    <property type="term" value="F:zinc ion binding"/>
    <property type="evidence" value="ECO:0007669"/>
    <property type="project" value="UniProtKB-KW"/>
</dbReference>
<dbReference type="InterPro" id="IPR038718">
    <property type="entry name" value="SNF2-like_sf"/>
</dbReference>
<feature type="region of interest" description="Disordered" evidence="7">
    <location>
        <begin position="1"/>
        <end position="25"/>
    </location>
</feature>